<gene>
    <name evidence="2" type="ORF">PGB27_07910</name>
</gene>
<proteinExistence type="predicted"/>
<sequence>MTTALRTRPADRLGPVDRTVLALGRGALAGLLGTAAMTVSSTIEMRLQGRGSSTTPAQAVSEVTGVRPADDTAQQRLNTLAHWGYGTAWGLGRGALDLAGRRGPLASAIHLAAVLGAEQVMMPALGLGSPTPRYGASAAATDALHHVVYAGATGLAYDALVGR</sequence>
<name>A0ABT5SR00_9PSEU</name>
<dbReference type="EMBL" id="JAQZAO010000003">
    <property type="protein sequence ID" value="MDD7965272.1"/>
    <property type="molecule type" value="Genomic_DNA"/>
</dbReference>
<feature type="transmembrane region" description="Helical" evidence="1">
    <location>
        <begin position="20"/>
        <end position="40"/>
    </location>
</feature>
<evidence type="ECO:0000313" key="3">
    <source>
        <dbReference type="Proteomes" id="UP001300763"/>
    </source>
</evidence>
<keyword evidence="1" id="KW-0472">Membrane</keyword>
<keyword evidence="1" id="KW-1133">Transmembrane helix</keyword>
<accession>A0ABT5SR00</accession>
<organism evidence="2 3">
    <name type="scientific">Actinomycetospora lemnae</name>
    <dbReference type="NCBI Taxonomy" id="3019891"/>
    <lineage>
        <taxon>Bacteria</taxon>
        <taxon>Bacillati</taxon>
        <taxon>Actinomycetota</taxon>
        <taxon>Actinomycetes</taxon>
        <taxon>Pseudonocardiales</taxon>
        <taxon>Pseudonocardiaceae</taxon>
        <taxon>Actinomycetospora</taxon>
    </lineage>
</organism>
<dbReference type="Proteomes" id="UP001300763">
    <property type="component" value="Unassembled WGS sequence"/>
</dbReference>
<comment type="caution">
    <text evidence="2">The sequence shown here is derived from an EMBL/GenBank/DDBJ whole genome shotgun (WGS) entry which is preliminary data.</text>
</comment>
<dbReference type="RefSeq" id="WP_274199814.1">
    <property type="nucleotide sequence ID" value="NZ_JAQZAO010000003.1"/>
</dbReference>
<keyword evidence="3" id="KW-1185">Reference proteome</keyword>
<protein>
    <recommendedName>
        <fullName evidence="4">DUF1440 domain-containing protein</fullName>
    </recommendedName>
</protein>
<keyword evidence="1" id="KW-0812">Transmembrane</keyword>
<evidence type="ECO:0008006" key="4">
    <source>
        <dbReference type="Google" id="ProtNLM"/>
    </source>
</evidence>
<reference evidence="2 3" key="1">
    <citation type="submission" date="2023-02" db="EMBL/GenBank/DDBJ databases">
        <title>Genome sequencing required for Actinomycetospora new species description.</title>
        <authorList>
            <person name="Saimee Y."/>
            <person name="Duangmal K."/>
        </authorList>
    </citation>
    <scope>NUCLEOTIDE SEQUENCE [LARGE SCALE GENOMIC DNA]</scope>
    <source>
        <strain evidence="2 3">DW7H6</strain>
    </source>
</reference>
<evidence type="ECO:0000256" key="1">
    <source>
        <dbReference type="SAM" id="Phobius"/>
    </source>
</evidence>
<evidence type="ECO:0000313" key="2">
    <source>
        <dbReference type="EMBL" id="MDD7965272.1"/>
    </source>
</evidence>